<name>A0A0C9S988_9CONI</name>
<dbReference type="Pfam" id="PF24681">
    <property type="entry name" value="Kelch_KLHDC2_KLHL20_DRC7"/>
    <property type="match status" value="1"/>
</dbReference>
<dbReference type="AlphaFoldDB" id="A0A0C9S988"/>
<dbReference type="Pfam" id="PF12937">
    <property type="entry name" value="F-box-like"/>
    <property type="match status" value="1"/>
</dbReference>
<dbReference type="InterPro" id="IPR001810">
    <property type="entry name" value="F-box_dom"/>
</dbReference>
<dbReference type="InterPro" id="IPR015915">
    <property type="entry name" value="Kelch-typ_b-propeller"/>
</dbReference>
<dbReference type="PANTHER" id="PTHR46175">
    <property type="entry name" value="BACTERIOOPSIN TRANSCRIPTIONAL ACTIVATOR"/>
    <property type="match status" value="1"/>
</dbReference>
<protein>
    <submittedName>
        <fullName evidence="3">TSA: Wollemia nobilis Ref_Wollemi_Transcript_1585_1940 transcribed RNA sequence</fullName>
    </submittedName>
</protein>
<dbReference type="SUPFAM" id="SSF81383">
    <property type="entry name" value="F-box domain"/>
    <property type="match status" value="1"/>
</dbReference>
<evidence type="ECO:0000256" key="1">
    <source>
        <dbReference type="ARBA" id="ARBA00022441"/>
    </source>
</evidence>
<dbReference type="Gene3D" id="1.20.1280.50">
    <property type="match status" value="1"/>
</dbReference>
<dbReference type="SUPFAM" id="SSF117281">
    <property type="entry name" value="Kelch motif"/>
    <property type="match status" value="1"/>
</dbReference>
<sequence>MEEVEGRVKMAKINTTAKCHIGTLGEDQLLGILQYLPVKSILAIGMTCRKFRELMESEALWAWICRREWGPSAVQEWLSVGDQKLGWKGIYRQMRILNCVHCRHLTQTQGGGEAVPSARASQSLNVVSSTLVLFGGGCDGGRHLDDTWTAPVPDHLADGIRWQQVKSGIPSGRFGQSCTVVGDLLVLFGGINDNGERLNDTWIGQVLYDETSVGRISWKLLEVATTPARRGAHAGCFAGNNRIVVYGGIGPDGLRLNDTWMLDLTEGRQPCWQEIETLLSPPPRSGHTLTWIGGNRMVLFGGRGTHFEVLNDVWMFDMEGNYPEWVELCPYVPNPLDGIPTPRSGHSATPVFGGRVLIYGGEDASRCRKGDIWIFDPLAGNFVDSPASFTSNADITVPDKMENSLAHKMWRKLKQKGSPPKERSFHGACAVDSGRSIIIFGGMIDGELQPAAAVALSFDAELYLLELVP</sequence>
<evidence type="ECO:0000259" key="2">
    <source>
        <dbReference type="PROSITE" id="PS50181"/>
    </source>
</evidence>
<evidence type="ECO:0000313" key="3">
    <source>
        <dbReference type="EMBL" id="JAG89402.1"/>
    </source>
</evidence>
<dbReference type="InterPro" id="IPR036047">
    <property type="entry name" value="F-box-like_dom_sf"/>
</dbReference>
<feature type="domain" description="F-box" evidence="2">
    <location>
        <begin position="18"/>
        <end position="64"/>
    </location>
</feature>
<proteinExistence type="predicted"/>
<dbReference type="PANTHER" id="PTHR46175:SF4">
    <property type="entry name" value="BACTERIOOPSIN TRANSCRIPTIONAL ACTIVATOR"/>
    <property type="match status" value="1"/>
</dbReference>
<dbReference type="PROSITE" id="PS50181">
    <property type="entry name" value="FBOX"/>
    <property type="match status" value="1"/>
</dbReference>
<dbReference type="EMBL" id="GCHU01001570">
    <property type="protein sequence ID" value="JAG89402.1"/>
    <property type="molecule type" value="Transcribed_RNA"/>
</dbReference>
<accession>A0A0C9S988</accession>
<dbReference type="Gene3D" id="2.120.10.80">
    <property type="entry name" value="Kelch-type beta propeller"/>
    <property type="match status" value="2"/>
</dbReference>
<keyword evidence="1" id="KW-0880">Kelch repeat</keyword>
<organism evidence="3">
    <name type="scientific">Wollemia nobilis</name>
    <dbReference type="NCBI Taxonomy" id="56998"/>
    <lineage>
        <taxon>Eukaryota</taxon>
        <taxon>Viridiplantae</taxon>
        <taxon>Streptophyta</taxon>
        <taxon>Embryophyta</taxon>
        <taxon>Tracheophyta</taxon>
        <taxon>Spermatophyta</taxon>
        <taxon>Pinopsida</taxon>
        <taxon>Pinidae</taxon>
        <taxon>Conifers II</taxon>
        <taxon>Araucariales</taxon>
        <taxon>Araucariaceae</taxon>
        <taxon>Wollemia</taxon>
    </lineage>
</organism>
<reference evidence="3" key="1">
    <citation type="submission" date="2015-02" db="EMBL/GenBank/DDBJ databases">
        <title>A transcriptome of Wollemia nobilis - a relic of Gondwana.</title>
        <authorList>
            <person name="Chia J.Y."/>
            <person name="Leong Y.S."/>
            <person name="Abdul Karim S."/>
            <person name="Wan Azmi N."/>
            <person name="Hercus R."/>
            <person name="Croft L."/>
        </authorList>
    </citation>
    <scope>NUCLEOTIDE SEQUENCE</scope>
    <source>
        <strain evidence="3">MaeBrown</strain>
        <tissue evidence="3">Leaf</tissue>
    </source>
</reference>